<feature type="compositionally biased region" description="Acidic residues" evidence="1">
    <location>
        <begin position="158"/>
        <end position="173"/>
    </location>
</feature>
<feature type="region of interest" description="Disordered" evidence="1">
    <location>
        <begin position="150"/>
        <end position="182"/>
    </location>
</feature>
<name>A0AAN8JUZ6_PATCE</name>
<sequence length="313" mass="34652">MLSTNGIEVMTMVIAVVEYVNGITGCTRCQNCCQPQVPHNVWNDEIMTTLSNGTNEYNATDMDVFLTSAPCPPIWNLTLTLGYFTKTNMSCDQSVLVLNRCLTNYQDSISCEQKVELLKACLVASLCQTLHDMLTATCALCPIKCADAPSTNHSQESIFDDTSEASTDDDYEPSGESPYTRSPDVIMDITTATSVSSLTNCDILCLSIVIPLLLLLIIGVITAIVVLCKQDKEGKKNKELQKNIQIPAYENNIIPLDKIRPYSLHEDNKPRPHSCQEDTKPRITSIGRPISLGWNHEYIHVNGGTLPNHKDKH</sequence>
<evidence type="ECO:0000256" key="2">
    <source>
        <dbReference type="SAM" id="Phobius"/>
    </source>
</evidence>
<keyword evidence="2" id="KW-0812">Transmembrane</keyword>
<organism evidence="3 4">
    <name type="scientific">Patella caerulea</name>
    <name type="common">Rayed Mediterranean limpet</name>
    <dbReference type="NCBI Taxonomy" id="87958"/>
    <lineage>
        <taxon>Eukaryota</taxon>
        <taxon>Metazoa</taxon>
        <taxon>Spiralia</taxon>
        <taxon>Lophotrochozoa</taxon>
        <taxon>Mollusca</taxon>
        <taxon>Gastropoda</taxon>
        <taxon>Patellogastropoda</taxon>
        <taxon>Patelloidea</taxon>
        <taxon>Patellidae</taxon>
        <taxon>Patella</taxon>
    </lineage>
</organism>
<comment type="caution">
    <text evidence="3">The sequence shown here is derived from an EMBL/GenBank/DDBJ whole genome shotgun (WGS) entry which is preliminary data.</text>
</comment>
<reference evidence="3 4" key="1">
    <citation type="submission" date="2024-01" db="EMBL/GenBank/DDBJ databases">
        <title>The genome of the rayed Mediterranean limpet Patella caerulea (Linnaeus, 1758).</title>
        <authorList>
            <person name="Anh-Thu Weber A."/>
            <person name="Halstead-Nussloch G."/>
        </authorList>
    </citation>
    <scope>NUCLEOTIDE SEQUENCE [LARGE SCALE GENOMIC DNA]</scope>
    <source>
        <strain evidence="3">AATW-2023a</strain>
        <tissue evidence="3">Whole specimen</tissue>
    </source>
</reference>
<accession>A0AAN8JUZ6</accession>
<dbReference type="EMBL" id="JAZGQO010000007">
    <property type="protein sequence ID" value="KAK6182180.1"/>
    <property type="molecule type" value="Genomic_DNA"/>
</dbReference>
<protein>
    <submittedName>
        <fullName evidence="3">Uncharacterized protein</fullName>
    </submittedName>
</protein>
<keyword evidence="2" id="KW-1133">Transmembrane helix</keyword>
<evidence type="ECO:0000256" key="1">
    <source>
        <dbReference type="SAM" id="MobiDB-lite"/>
    </source>
</evidence>
<gene>
    <name evidence="3" type="ORF">SNE40_009919</name>
</gene>
<keyword evidence="4" id="KW-1185">Reference proteome</keyword>
<dbReference type="AlphaFoldDB" id="A0AAN8JUZ6"/>
<feature type="transmembrane region" description="Helical" evidence="2">
    <location>
        <begin position="206"/>
        <end position="228"/>
    </location>
</feature>
<dbReference type="Proteomes" id="UP001347796">
    <property type="component" value="Unassembled WGS sequence"/>
</dbReference>
<proteinExistence type="predicted"/>
<keyword evidence="2" id="KW-0472">Membrane</keyword>
<evidence type="ECO:0000313" key="3">
    <source>
        <dbReference type="EMBL" id="KAK6182180.1"/>
    </source>
</evidence>
<evidence type="ECO:0000313" key="4">
    <source>
        <dbReference type="Proteomes" id="UP001347796"/>
    </source>
</evidence>